<dbReference type="Pfam" id="PF01734">
    <property type="entry name" value="Patatin"/>
    <property type="match status" value="1"/>
</dbReference>
<dbReference type="PROSITE" id="PS51635">
    <property type="entry name" value="PNPLA"/>
    <property type="match status" value="1"/>
</dbReference>
<evidence type="ECO:0000256" key="3">
    <source>
        <dbReference type="ARBA" id="ARBA00023098"/>
    </source>
</evidence>
<dbReference type="InterPro" id="IPR050301">
    <property type="entry name" value="NTE"/>
</dbReference>
<evidence type="ECO:0000256" key="2">
    <source>
        <dbReference type="ARBA" id="ARBA00022963"/>
    </source>
</evidence>
<dbReference type="Gene3D" id="3.40.1090.10">
    <property type="entry name" value="Cytosolic phospholipase A2 catalytic domain"/>
    <property type="match status" value="2"/>
</dbReference>
<dbReference type="GO" id="GO:0016042">
    <property type="term" value="P:lipid catabolic process"/>
    <property type="evidence" value="ECO:0007669"/>
    <property type="project" value="UniProtKB-UniRule"/>
</dbReference>
<feature type="active site" description="Proton acceptor" evidence="4">
    <location>
        <position position="227"/>
    </location>
</feature>
<dbReference type="PANTHER" id="PTHR14226:SF57">
    <property type="entry name" value="BLR7027 PROTEIN"/>
    <property type="match status" value="1"/>
</dbReference>
<feature type="short sequence motif" description="DGA/G" evidence="4">
    <location>
        <begin position="227"/>
        <end position="229"/>
    </location>
</feature>
<dbReference type="InterPro" id="IPR002641">
    <property type="entry name" value="PNPLA_dom"/>
</dbReference>
<evidence type="ECO:0000256" key="1">
    <source>
        <dbReference type="ARBA" id="ARBA00022801"/>
    </source>
</evidence>
<evidence type="ECO:0000256" key="4">
    <source>
        <dbReference type="PROSITE-ProRule" id="PRU01161"/>
    </source>
</evidence>
<gene>
    <name evidence="6" type="ORF">V3330_04140</name>
</gene>
<reference evidence="6 7" key="1">
    <citation type="submission" date="2024-02" db="EMBL/GenBank/DDBJ databases">
        <title>A novel Wenzhouxiangellaceae bacterium, isolated from coastal sediments.</title>
        <authorList>
            <person name="Du Z.-J."/>
            <person name="Ye Y.-Q."/>
            <person name="Zhang X.-Y."/>
        </authorList>
    </citation>
    <scope>NUCLEOTIDE SEQUENCE [LARGE SCALE GENOMIC DNA]</scope>
    <source>
        <strain evidence="6 7">CH-27</strain>
    </source>
</reference>
<evidence type="ECO:0000313" key="6">
    <source>
        <dbReference type="EMBL" id="MEJ8566811.1"/>
    </source>
</evidence>
<keyword evidence="1 4" id="KW-0378">Hydrolase</keyword>
<protein>
    <submittedName>
        <fullName evidence="6">Patatin-like phospholipase family protein</fullName>
    </submittedName>
</protein>
<feature type="domain" description="PNPLA" evidence="5">
    <location>
        <begin position="21"/>
        <end position="241"/>
    </location>
</feature>
<accession>A0AAW9RGE6</accession>
<dbReference type="GO" id="GO:0016787">
    <property type="term" value="F:hydrolase activity"/>
    <property type="evidence" value="ECO:0007669"/>
    <property type="project" value="UniProtKB-UniRule"/>
</dbReference>
<dbReference type="Proteomes" id="UP001359886">
    <property type="component" value="Unassembled WGS sequence"/>
</dbReference>
<feature type="short sequence motif" description="GXSXG" evidence="4">
    <location>
        <begin position="57"/>
        <end position="61"/>
    </location>
</feature>
<name>A0AAW9RGE6_9GAMM</name>
<dbReference type="EMBL" id="JAZHOG010000002">
    <property type="protein sequence ID" value="MEJ8566811.1"/>
    <property type="molecule type" value="Genomic_DNA"/>
</dbReference>
<comment type="caution">
    <text evidence="4">Lacks conserved residue(s) required for the propagation of feature annotation.</text>
</comment>
<keyword evidence="7" id="KW-1185">Reference proteome</keyword>
<feature type="active site" description="Nucleophile" evidence="4">
    <location>
        <position position="59"/>
    </location>
</feature>
<evidence type="ECO:0000313" key="7">
    <source>
        <dbReference type="Proteomes" id="UP001359886"/>
    </source>
</evidence>
<sequence length="410" mass="44733">MLTIHQARKPDTPRHGRIGLAIAGGGPVGAIYELGALRALEESVEGLRLHDLDVYVGISAGGVIAASLANRIPAAEMCRIFMGHPGAEFALEPDKLLKPAYREYLNRAARIPGILLDALTSMARHPMDASVSRLMGALGQALPTGIFENDALHDFLRSAFESSGRTNDFRELRRRLIIVAVELDNGAAVRFGAPDRDHVPISRAVQASAALPGLYPPVEIDGQYYVDGALRRTLNASAALDQGVDLLLAINPLVPFAAGQDPAAPAVPVRRLIRGGLPLVLSQTFRALIQSRMNIGFRNYRESHPGTDFVLVEPDQGDEEIFFTNIFSFASRTALCDHAYRVTKDNLRRRADEIESVLARHGMHLDRDVLEQRDKSLADSLGEAFHGHSPVSRQLGQALEDLECALRKRA</sequence>
<comment type="caution">
    <text evidence="6">The sequence shown here is derived from an EMBL/GenBank/DDBJ whole genome shotgun (WGS) entry which is preliminary data.</text>
</comment>
<keyword evidence="3 4" id="KW-0443">Lipid metabolism</keyword>
<keyword evidence="2 4" id="KW-0442">Lipid degradation</keyword>
<dbReference type="RefSeq" id="WP_354694131.1">
    <property type="nucleotide sequence ID" value="NZ_JAZHOG010000002.1"/>
</dbReference>
<dbReference type="AlphaFoldDB" id="A0AAW9RGE6"/>
<dbReference type="SUPFAM" id="SSF52151">
    <property type="entry name" value="FabD/lysophospholipase-like"/>
    <property type="match status" value="1"/>
</dbReference>
<dbReference type="PANTHER" id="PTHR14226">
    <property type="entry name" value="NEUROPATHY TARGET ESTERASE/SWISS CHEESE D.MELANOGASTER"/>
    <property type="match status" value="1"/>
</dbReference>
<proteinExistence type="predicted"/>
<evidence type="ECO:0000259" key="5">
    <source>
        <dbReference type="PROSITE" id="PS51635"/>
    </source>
</evidence>
<organism evidence="6 7">
    <name type="scientific">Elongatibacter sediminis</name>
    <dbReference type="NCBI Taxonomy" id="3119006"/>
    <lineage>
        <taxon>Bacteria</taxon>
        <taxon>Pseudomonadati</taxon>
        <taxon>Pseudomonadota</taxon>
        <taxon>Gammaproteobacteria</taxon>
        <taxon>Chromatiales</taxon>
        <taxon>Wenzhouxiangellaceae</taxon>
        <taxon>Elongatibacter</taxon>
    </lineage>
</organism>
<dbReference type="InterPro" id="IPR016035">
    <property type="entry name" value="Acyl_Trfase/lysoPLipase"/>
</dbReference>